<organism evidence="9">
    <name type="scientific">marine metagenome</name>
    <dbReference type="NCBI Taxonomy" id="408172"/>
    <lineage>
        <taxon>unclassified sequences</taxon>
        <taxon>metagenomes</taxon>
        <taxon>ecological metagenomes</taxon>
    </lineage>
</organism>
<keyword evidence="2" id="KW-0662">Pyridine nucleotide biosynthesis</keyword>
<comment type="pathway">
    <text evidence="1">Cofactor biosynthesis; NAD(+) biosynthesis.</text>
</comment>
<name>A0A382SAJ2_9ZZZZ</name>
<evidence type="ECO:0000256" key="4">
    <source>
        <dbReference type="ARBA" id="ARBA00022695"/>
    </source>
</evidence>
<dbReference type="EMBL" id="UINC01127066">
    <property type="protein sequence ID" value="SVD05941.1"/>
    <property type="molecule type" value="Genomic_DNA"/>
</dbReference>
<gene>
    <name evidence="9" type="ORF">METZ01_LOCUS358795</name>
</gene>
<feature type="non-terminal residue" evidence="9">
    <location>
        <position position="1"/>
    </location>
</feature>
<keyword evidence="6" id="KW-0067">ATP-binding</keyword>
<evidence type="ECO:0000256" key="6">
    <source>
        <dbReference type="ARBA" id="ARBA00022840"/>
    </source>
</evidence>
<feature type="non-terminal residue" evidence="9">
    <location>
        <position position="137"/>
    </location>
</feature>
<dbReference type="PANTHER" id="PTHR39321">
    <property type="entry name" value="NICOTINATE-NUCLEOTIDE ADENYLYLTRANSFERASE-RELATED"/>
    <property type="match status" value="1"/>
</dbReference>
<evidence type="ECO:0000256" key="3">
    <source>
        <dbReference type="ARBA" id="ARBA00022679"/>
    </source>
</evidence>
<accession>A0A382SAJ2</accession>
<keyword evidence="7" id="KW-0520">NAD</keyword>
<keyword evidence="5" id="KW-0547">Nucleotide-binding</keyword>
<dbReference type="GO" id="GO:0009435">
    <property type="term" value="P:NAD+ biosynthetic process"/>
    <property type="evidence" value="ECO:0007669"/>
    <property type="project" value="UniProtKB-UniPathway"/>
</dbReference>
<dbReference type="UniPathway" id="UPA00253"/>
<dbReference type="InterPro" id="IPR004821">
    <property type="entry name" value="Cyt_trans-like"/>
</dbReference>
<sequence length="137" mass="14475">VTGPRFSTGTPSGSRRIGLLGGTFDPPHHGHLEVARTALVALELDVVVLVVANDPWQKTAGGQVVTPAVVRLAMVRAAADGMGRIEVDDLEIRRGGPSYTADTVATYAQRGPDDHLFVLVGSDIAPGLDAWERPDEI</sequence>
<dbReference type="GO" id="GO:0005524">
    <property type="term" value="F:ATP binding"/>
    <property type="evidence" value="ECO:0007669"/>
    <property type="project" value="UniProtKB-KW"/>
</dbReference>
<evidence type="ECO:0000256" key="1">
    <source>
        <dbReference type="ARBA" id="ARBA00004790"/>
    </source>
</evidence>
<dbReference type="PANTHER" id="PTHR39321:SF3">
    <property type="entry name" value="PHOSPHOPANTETHEINE ADENYLYLTRANSFERASE"/>
    <property type="match status" value="1"/>
</dbReference>
<evidence type="ECO:0000256" key="7">
    <source>
        <dbReference type="ARBA" id="ARBA00023027"/>
    </source>
</evidence>
<dbReference type="Gene3D" id="3.40.50.620">
    <property type="entry name" value="HUPs"/>
    <property type="match status" value="1"/>
</dbReference>
<dbReference type="InterPro" id="IPR014729">
    <property type="entry name" value="Rossmann-like_a/b/a_fold"/>
</dbReference>
<feature type="domain" description="Cytidyltransferase-like" evidence="8">
    <location>
        <begin position="19"/>
        <end position="137"/>
    </location>
</feature>
<proteinExistence type="predicted"/>
<dbReference type="CDD" id="cd02165">
    <property type="entry name" value="NMNAT"/>
    <property type="match status" value="1"/>
</dbReference>
<dbReference type="SUPFAM" id="SSF52374">
    <property type="entry name" value="Nucleotidylyl transferase"/>
    <property type="match status" value="1"/>
</dbReference>
<reference evidence="9" key="1">
    <citation type="submission" date="2018-05" db="EMBL/GenBank/DDBJ databases">
        <authorList>
            <person name="Lanie J.A."/>
            <person name="Ng W.-L."/>
            <person name="Kazmierczak K.M."/>
            <person name="Andrzejewski T.M."/>
            <person name="Davidsen T.M."/>
            <person name="Wayne K.J."/>
            <person name="Tettelin H."/>
            <person name="Glass J.I."/>
            <person name="Rusch D."/>
            <person name="Podicherti R."/>
            <person name="Tsui H.-C.T."/>
            <person name="Winkler M.E."/>
        </authorList>
    </citation>
    <scope>NUCLEOTIDE SEQUENCE</scope>
</reference>
<evidence type="ECO:0000313" key="9">
    <source>
        <dbReference type="EMBL" id="SVD05941.1"/>
    </source>
</evidence>
<evidence type="ECO:0000259" key="8">
    <source>
        <dbReference type="Pfam" id="PF01467"/>
    </source>
</evidence>
<protein>
    <recommendedName>
        <fullName evidence="8">Cytidyltransferase-like domain-containing protein</fullName>
    </recommendedName>
</protein>
<dbReference type="InterPro" id="IPR005248">
    <property type="entry name" value="NadD/NMNAT"/>
</dbReference>
<keyword evidence="3" id="KW-0808">Transferase</keyword>
<dbReference type="GO" id="GO:0070566">
    <property type="term" value="F:adenylyltransferase activity"/>
    <property type="evidence" value="ECO:0007669"/>
    <property type="project" value="UniProtKB-ARBA"/>
</dbReference>
<dbReference type="AlphaFoldDB" id="A0A382SAJ2"/>
<dbReference type="NCBIfam" id="TIGR00125">
    <property type="entry name" value="cyt_tran_rel"/>
    <property type="match status" value="1"/>
</dbReference>
<evidence type="ECO:0000256" key="2">
    <source>
        <dbReference type="ARBA" id="ARBA00022642"/>
    </source>
</evidence>
<keyword evidence="4" id="KW-0548">Nucleotidyltransferase</keyword>
<dbReference type="Pfam" id="PF01467">
    <property type="entry name" value="CTP_transf_like"/>
    <property type="match status" value="1"/>
</dbReference>
<evidence type="ECO:0000256" key="5">
    <source>
        <dbReference type="ARBA" id="ARBA00022741"/>
    </source>
</evidence>